<evidence type="ECO:0000256" key="1">
    <source>
        <dbReference type="SAM" id="MobiDB-lite"/>
    </source>
</evidence>
<keyword evidence="3" id="KW-1185">Reference proteome</keyword>
<feature type="compositionally biased region" description="Polar residues" evidence="1">
    <location>
        <begin position="73"/>
        <end position="82"/>
    </location>
</feature>
<gene>
    <name evidence="2" type="ORF">SAMN05421505_120125</name>
</gene>
<protein>
    <submittedName>
        <fullName evidence="2">Uncharacterized protein</fullName>
    </submittedName>
</protein>
<accession>A0A1G8EJI4</accession>
<dbReference type="RefSeq" id="WP_143020353.1">
    <property type="nucleotide sequence ID" value="NZ_FNCN01000020.1"/>
</dbReference>
<dbReference type="EMBL" id="FNCN01000020">
    <property type="protein sequence ID" value="SDH69962.1"/>
    <property type="molecule type" value="Genomic_DNA"/>
</dbReference>
<feature type="compositionally biased region" description="Low complexity" evidence="1">
    <location>
        <begin position="41"/>
        <end position="52"/>
    </location>
</feature>
<evidence type="ECO:0000313" key="2">
    <source>
        <dbReference type="EMBL" id="SDH69962.1"/>
    </source>
</evidence>
<dbReference type="AlphaFoldDB" id="A0A1G8EJI4"/>
<sequence length="82" mass="8666">MNPTPVFDALAAEHPHLFPHHPARPRPTAAASPPAPPRPATTPRHPYTTAPAVADHDPDTAETPAAPPATNPWFTRTESSPA</sequence>
<proteinExistence type="predicted"/>
<feature type="region of interest" description="Disordered" evidence="1">
    <location>
        <begin position="1"/>
        <end position="82"/>
    </location>
</feature>
<organism evidence="2 3">
    <name type="scientific">Sinosporangium album</name>
    <dbReference type="NCBI Taxonomy" id="504805"/>
    <lineage>
        <taxon>Bacteria</taxon>
        <taxon>Bacillati</taxon>
        <taxon>Actinomycetota</taxon>
        <taxon>Actinomycetes</taxon>
        <taxon>Streptosporangiales</taxon>
        <taxon>Streptosporangiaceae</taxon>
        <taxon>Sinosporangium</taxon>
    </lineage>
</organism>
<name>A0A1G8EJI4_9ACTN</name>
<dbReference type="STRING" id="504805.SAMN05421505_120125"/>
<evidence type="ECO:0000313" key="3">
    <source>
        <dbReference type="Proteomes" id="UP000198923"/>
    </source>
</evidence>
<reference evidence="2 3" key="1">
    <citation type="submission" date="2016-10" db="EMBL/GenBank/DDBJ databases">
        <authorList>
            <person name="de Groot N.N."/>
        </authorList>
    </citation>
    <scope>NUCLEOTIDE SEQUENCE [LARGE SCALE GENOMIC DNA]</scope>
    <source>
        <strain evidence="2 3">CPCC 201354</strain>
    </source>
</reference>
<dbReference type="Proteomes" id="UP000198923">
    <property type="component" value="Unassembled WGS sequence"/>
</dbReference>